<dbReference type="GeneID" id="25559836"/>
<dbReference type="InterPro" id="IPR036770">
    <property type="entry name" value="Ankyrin_rpt-contain_sf"/>
</dbReference>
<accession>A0A0L0D0X8</accession>
<evidence type="ECO:0000313" key="2">
    <source>
        <dbReference type="Proteomes" id="UP000054408"/>
    </source>
</evidence>
<dbReference type="Proteomes" id="UP000054408">
    <property type="component" value="Unassembled WGS sequence"/>
</dbReference>
<name>A0A0L0D0X8_THETB</name>
<dbReference type="SUPFAM" id="SSF48403">
    <property type="entry name" value="Ankyrin repeat"/>
    <property type="match status" value="1"/>
</dbReference>
<organism evidence="1 2">
    <name type="scientific">Thecamonas trahens ATCC 50062</name>
    <dbReference type="NCBI Taxonomy" id="461836"/>
    <lineage>
        <taxon>Eukaryota</taxon>
        <taxon>Apusozoa</taxon>
        <taxon>Apusomonadida</taxon>
        <taxon>Apusomonadidae</taxon>
        <taxon>Thecamonas</taxon>
    </lineage>
</organism>
<feature type="non-terminal residue" evidence="1">
    <location>
        <position position="1"/>
    </location>
</feature>
<evidence type="ECO:0000313" key="1">
    <source>
        <dbReference type="EMBL" id="KNC45887.1"/>
    </source>
</evidence>
<dbReference type="EMBL" id="GL349433">
    <property type="protein sequence ID" value="KNC45887.1"/>
    <property type="molecule type" value="Genomic_DNA"/>
</dbReference>
<protein>
    <submittedName>
        <fullName evidence="1">Uncharacterized protein</fullName>
    </submittedName>
</protein>
<dbReference type="PANTHER" id="PTHR46586">
    <property type="entry name" value="ANKYRIN REPEAT-CONTAINING PROTEIN"/>
    <property type="match status" value="1"/>
</dbReference>
<dbReference type="Gene3D" id="1.25.40.20">
    <property type="entry name" value="Ankyrin repeat-containing domain"/>
    <property type="match status" value="1"/>
</dbReference>
<dbReference type="RefSeq" id="XP_013762878.1">
    <property type="nucleotide sequence ID" value="XM_013907424.1"/>
</dbReference>
<gene>
    <name evidence="1" type="ORF">AMSG_00001</name>
</gene>
<dbReference type="AlphaFoldDB" id="A0A0L0D0X8"/>
<proteinExistence type="predicted"/>
<sequence>ALALVVDAPISAQLDVHDFAAAFVAAAAANRLAVVDYLLATPSDLAVNGCLLAASAALGDAASGGHDAIVTSLLDNMTLAPLDIASALRRAAAAGHAAIVASLLAADSSRSKPTRLTLSHAFVDACSAGHVAVVRLLLLQPELELAELAAQALALAVRGDHIATVAALLADRRIDASANNNEALTLAHAFGHLSIEDMLAADPRVMASIHPPSPLLAAALAMCSLL</sequence>
<keyword evidence="2" id="KW-1185">Reference proteome</keyword>
<dbReference type="OMA" id="HEYIVAN"/>
<reference evidence="1 2" key="1">
    <citation type="submission" date="2010-05" db="EMBL/GenBank/DDBJ databases">
        <title>The Genome Sequence of Thecamonas trahens ATCC 50062.</title>
        <authorList>
            <consortium name="The Broad Institute Genome Sequencing Platform"/>
            <person name="Russ C."/>
            <person name="Cuomo C."/>
            <person name="Shea T."/>
            <person name="Young S.K."/>
            <person name="Zeng Q."/>
            <person name="Koehrsen M."/>
            <person name="Haas B."/>
            <person name="Borodovsky M."/>
            <person name="Guigo R."/>
            <person name="Alvarado L."/>
            <person name="Berlin A."/>
            <person name="Bochicchio J."/>
            <person name="Borenstein D."/>
            <person name="Chapman S."/>
            <person name="Chen Z."/>
            <person name="Freedman E."/>
            <person name="Gellesch M."/>
            <person name="Goldberg J."/>
            <person name="Griggs A."/>
            <person name="Gujja S."/>
            <person name="Heilman E."/>
            <person name="Heiman D."/>
            <person name="Hepburn T."/>
            <person name="Howarth C."/>
            <person name="Jen D."/>
            <person name="Larson L."/>
            <person name="Mehta T."/>
            <person name="Park D."/>
            <person name="Pearson M."/>
            <person name="Roberts A."/>
            <person name="Saif S."/>
            <person name="Shenoy N."/>
            <person name="Sisk P."/>
            <person name="Stolte C."/>
            <person name="Sykes S."/>
            <person name="Thomson T."/>
            <person name="Walk T."/>
            <person name="White J."/>
            <person name="Yandava C."/>
            <person name="Burger G."/>
            <person name="Gray M.W."/>
            <person name="Holland P.W.H."/>
            <person name="King N."/>
            <person name="Lang F.B.F."/>
            <person name="Roger A.J."/>
            <person name="Ruiz-Trillo I."/>
            <person name="Lander E."/>
            <person name="Nusbaum C."/>
        </authorList>
    </citation>
    <scope>NUCLEOTIDE SEQUENCE [LARGE SCALE GENOMIC DNA]</scope>
    <source>
        <strain evidence="1 2">ATCC 50062</strain>
    </source>
</reference>
<dbReference type="InterPro" id="IPR052050">
    <property type="entry name" value="SecEffector_AnkRepeat"/>
</dbReference>
<dbReference type="PANTHER" id="PTHR46586:SF3">
    <property type="entry name" value="ANKYRIN REPEAT-CONTAINING PROTEIN"/>
    <property type="match status" value="1"/>
</dbReference>